<gene>
    <name evidence="1" type="ORF">CAL19_19335</name>
</gene>
<proteinExistence type="predicted"/>
<accession>A0A261QWQ1</accession>
<evidence type="ECO:0000313" key="1">
    <source>
        <dbReference type="EMBL" id="OZI16812.1"/>
    </source>
</evidence>
<name>A0A261QWQ1_9BORD</name>
<dbReference type="RefSeq" id="WP_026639218.1">
    <property type="nucleotide sequence ID" value="NZ_NEVI01000023.1"/>
</dbReference>
<dbReference type="EMBL" id="NEVK01000008">
    <property type="protein sequence ID" value="OZI16812.1"/>
    <property type="molecule type" value="Genomic_DNA"/>
</dbReference>
<dbReference type="InterPro" id="IPR009962">
    <property type="entry name" value="DUF1488"/>
</dbReference>
<dbReference type="Pfam" id="PF07369">
    <property type="entry name" value="DUF1488"/>
    <property type="match status" value="1"/>
</dbReference>
<keyword evidence="2" id="KW-1185">Reference proteome</keyword>
<dbReference type="OrthoDB" id="8687764at2"/>
<sequence length="88" mass="9515">MSAFAKATNARVQGDDVVFELETDGVTRPFEISGDALRRYFGATDGTGSELLRAFDAAEDQIRTLAKKTQWVPADGTIKLGAGDFDDE</sequence>
<dbReference type="Proteomes" id="UP000216947">
    <property type="component" value="Unassembled WGS sequence"/>
</dbReference>
<evidence type="ECO:0008006" key="3">
    <source>
        <dbReference type="Google" id="ProtNLM"/>
    </source>
</evidence>
<reference evidence="2" key="1">
    <citation type="submission" date="2017-05" db="EMBL/GenBank/DDBJ databases">
        <title>Complete and WGS of Bordetella genogroups.</title>
        <authorList>
            <person name="Spilker T."/>
            <person name="Lipuma J."/>
        </authorList>
    </citation>
    <scope>NUCLEOTIDE SEQUENCE [LARGE SCALE GENOMIC DNA]</scope>
    <source>
        <strain evidence="2">AU18089</strain>
    </source>
</reference>
<dbReference type="AlphaFoldDB" id="A0A261QWQ1"/>
<comment type="caution">
    <text evidence="1">The sequence shown here is derived from an EMBL/GenBank/DDBJ whole genome shotgun (WGS) entry which is preliminary data.</text>
</comment>
<evidence type="ECO:0000313" key="2">
    <source>
        <dbReference type="Proteomes" id="UP000216947"/>
    </source>
</evidence>
<organism evidence="1 2">
    <name type="scientific">Bordetella genomosp. 7</name>
    <dbReference type="NCBI Taxonomy" id="1416805"/>
    <lineage>
        <taxon>Bacteria</taxon>
        <taxon>Pseudomonadati</taxon>
        <taxon>Pseudomonadota</taxon>
        <taxon>Betaproteobacteria</taxon>
        <taxon>Burkholderiales</taxon>
        <taxon>Alcaligenaceae</taxon>
        <taxon>Bordetella</taxon>
    </lineage>
</organism>
<protein>
    <recommendedName>
        <fullName evidence="3">DUF1488 domain-containing protein</fullName>
    </recommendedName>
</protein>